<dbReference type="GO" id="GO:0045259">
    <property type="term" value="C:proton-transporting ATP synthase complex"/>
    <property type="evidence" value="ECO:0007669"/>
    <property type="project" value="UniProtKB-KW"/>
</dbReference>
<evidence type="ECO:0000313" key="16">
    <source>
        <dbReference type="EMBL" id="OEG71214.1"/>
    </source>
</evidence>
<keyword evidence="9 14" id="KW-0066">ATP synthesis</keyword>
<comment type="subunit">
    <text evidence="14">F-type ATPases have 2 components, F(1) - the catalytic core - and F(0) - the membrane proton channel. F(1) has five subunits: alpha(3), beta(3), gamma(1), delta(1), epsilon(1). F(0) has three main subunits: a(1), b(2) and c(10-14). The alpha and beta chains form an alternating ring which encloses part of the gamma chain. F(1) is attached to F(0) by a central stalk formed by the gamma and epsilon chains, while a peripheral stalk is formed by the delta and b chains.</text>
</comment>
<evidence type="ECO:0000256" key="5">
    <source>
        <dbReference type="ARBA" id="ARBA00022781"/>
    </source>
</evidence>
<dbReference type="CDD" id="cd06503">
    <property type="entry name" value="ATP-synt_Fo_b"/>
    <property type="match status" value="1"/>
</dbReference>
<evidence type="ECO:0000313" key="17">
    <source>
        <dbReference type="Proteomes" id="UP000095237"/>
    </source>
</evidence>
<evidence type="ECO:0000256" key="12">
    <source>
        <dbReference type="ARBA" id="ARBA00026054"/>
    </source>
</evidence>
<evidence type="ECO:0000256" key="10">
    <source>
        <dbReference type="ARBA" id="ARBA00025198"/>
    </source>
</evidence>
<evidence type="ECO:0000256" key="7">
    <source>
        <dbReference type="ARBA" id="ARBA00023065"/>
    </source>
</evidence>
<dbReference type="InterPro" id="IPR002146">
    <property type="entry name" value="ATP_synth_b/b'su_bac/chlpt"/>
</dbReference>
<evidence type="ECO:0000256" key="4">
    <source>
        <dbReference type="ARBA" id="ARBA00022692"/>
    </source>
</evidence>
<evidence type="ECO:0000256" key="14">
    <source>
        <dbReference type="HAMAP-Rule" id="MF_01398"/>
    </source>
</evidence>
<comment type="subunit">
    <text evidence="12">F-type ATPases have 2 components, F(1) - the catalytic core - and F(0) - the membrane proton channel. F(1) has five subunits: alpha(3), beta(3), gamma(1), delta(1), epsilon(1). F(0) has four main subunits: a(1), b(2) and c(10-14). The alpha and beta chains form an alternating ring which encloses part of the gamma chain. F(1) is attached to F(0) by a central stalk formed by the gamma and epsilon chains, while a peripheral stalk is formed by the delta and b chains.</text>
</comment>
<comment type="similarity">
    <text evidence="1 14 15">Belongs to the ATPase B chain family.</text>
</comment>
<feature type="transmembrane region" description="Helical" evidence="14">
    <location>
        <begin position="14"/>
        <end position="33"/>
    </location>
</feature>
<keyword evidence="6 14" id="KW-1133">Transmembrane helix</keyword>
<keyword evidence="2 14" id="KW-0813">Transport</keyword>
<dbReference type="NCBIfam" id="TIGR01144">
    <property type="entry name" value="ATP_synt_b"/>
    <property type="match status" value="1"/>
</dbReference>
<keyword evidence="5 14" id="KW-0375">Hydrogen ion transport</keyword>
<comment type="subcellular location">
    <subcellularLocation>
        <location evidence="14">Cell membrane</location>
        <topology evidence="14">Single-pass membrane protein</topology>
    </subcellularLocation>
    <subcellularLocation>
        <location evidence="13">Endomembrane system</location>
        <topology evidence="13">Single-pass membrane protein</topology>
    </subcellularLocation>
</comment>
<sequence length="169" mass="19387">MEIIQKFGLEVKLFLFQLINFLIIVFILKKFLFAPLKKILDERKCKIEQSLQDAENTKIILENASKEKKSILAKAKSNADMLMATVKISIKEIKEKVVIEAKHRSEQIIDDAKQKAATEFESMNKKIGKMSVDISGKVISKVLSDLFTETEKQKLMSRALEKIDEKIKN</sequence>
<dbReference type="PANTHER" id="PTHR33445:SF2">
    <property type="entry name" value="ATP SYNTHASE SUBUNIT B', CHLOROPLASTIC"/>
    <property type="match status" value="1"/>
</dbReference>
<evidence type="ECO:0000256" key="9">
    <source>
        <dbReference type="ARBA" id="ARBA00023310"/>
    </source>
</evidence>
<evidence type="ECO:0000256" key="11">
    <source>
        <dbReference type="ARBA" id="ARBA00025614"/>
    </source>
</evidence>
<gene>
    <name evidence="14" type="primary">atpF</name>
    <name evidence="16" type="ORF">ATZ36_15530</name>
</gene>
<dbReference type="GO" id="GO:0012505">
    <property type="term" value="C:endomembrane system"/>
    <property type="evidence" value="ECO:0007669"/>
    <property type="project" value="UniProtKB-SubCell"/>
</dbReference>
<dbReference type="HAMAP" id="MF_01398">
    <property type="entry name" value="ATP_synth_b_bprime"/>
    <property type="match status" value="1"/>
</dbReference>
<evidence type="ECO:0000256" key="6">
    <source>
        <dbReference type="ARBA" id="ARBA00022989"/>
    </source>
</evidence>
<dbReference type="PANTHER" id="PTHR33445">
    <property type="entry name" value="ATP SYNTHASE SUBUNIT B', CHLOROPLASTIC"/>
    <property type="match status" value="1"/>
</dbReference>
<comment type="function">
    <text evidence="11">Component of the F(0) channel, it forms part of the peripheral stalk, linking F(1) to F(0). The b'-subunit is a diverged and duplicated form of b found in plants and photosynthetic bacteria.</text>
</comment>
<accession>A0A1E5IL96</accession>
<organism evidence="16 17">
    <name type="scientific">Endomicrobium trichonymphae</name>
    <dbReference type="NCBI Taxonomy" id="1408204"/>
    <lineage>
        <taxon>Bacteria</taxon>
        <taxon>Pseudomonadati</taxon>
        <taxon>Elusimicrobiota</taxon>
        <taxon>Endomicrobiia</taxon>
        <taxon>Endomicrobiales</taxon>
        <taxon>Endomicrobiaceae</taxon>
        <taxon>Candidatus Endomicrobiellum</taxon>
    </lineage>
</organism>
<dbReference type="InterPro" id="IPR050059">
    <property type="entry name" value="ATP_synthase_B_chain"/>
</dbReference>
<dbReference type="AlphaFoldDB" id="A0A1E5IL96"/>
<dbReference type="Pfam" id="PF00430">
    <property type="entry name" value="ATP-synt_B"/>
    <property type="match status" value="1"/>
</dbReference>
<dbReference type="GO" id="GO:0005886">
    <property type="term" value="C:plasma membrane"/>
    <property type="evidence" value="ECO:0007669"/>
    <property type="project" value="UniProtKB-SubCell"/>
</dbReference>
<keyword evidence="14" id="KW-1003">Cell membrane</keyword>
<protein>
    <recommendedName>
        <fullName evidence="14">ATP synthase subunit b</fullName>
    </recommendedName>
    <alternativeName>
        <fullName evidence="14">ATP synthase F(0) sector subunit b</fullName>
    </alternativeName>
    <alternativeName>
        <fullName evidence="14">ATPase subunit I</fullName>
    </alternativeName>
    <alternativeName>
        <fullName evidence="14">F-type ATPase subunit b</fullName>
        <shortName evidence="14">F-ATPase subunit b</shortName>
    </alternativeName>
</protein>
<dbReference type="GO" id="GO:0046961">
    <property type="term" value="F:proton-transporting ATPase activity, rotational mechanism"/>
    <property type="evidence" value="ECO:0007669"/>
    <property type="project" value="TreeGrafter"/>
</dbReference>
<reference evidence="16 17" key="1">
    <citation type="submission" date="2015-11" db="EMBL/GenBank/DDBJ databases">
        <title>Evidence for parallel genomic evolution in an endosymbiosis of termite gut flagellates.</title>
        <authorList>
            <person name="Zheng H."/>
        </authorList>
    </citation>
    <scope>NUCLEOTIDE SEQUENCE [LARGE SCALE GENOMIC DNA]</scope>
    <source>
        <strain evidence="16 17">CET450</strain>
    </source>
</reference>
<keyword evidence="7 14" id="KW-0406">Ion transport</keyword>
<dbReference type="GO" id="GO:0046933">
    <property type="term" value="F:proton-transporting ATP synthase activity, rotational mechanism"/>
    <property type="evidence" value="ECO:0007669"/>
    <property type="project" value="UniProtKB-UniRule"/>
</dbReference>
<keyword evidence="4 14" id="KW-0812">Transmembrane</keyword>
<evidence type="ECO:0000256" key="2">
    <source>
        <dbReference type="ARBA" id="ARBA00022448"/>
    </source>
</evidence>
<comment type="function">
    <text evidence="10 14">F(1)F(0) ATP synthase produces ATP from ADP in the presence of a proton or sodium gradient. F-type ATPases consist of two structural domains, F(1) containing the extramembraneous catalytic core and F(0) containing the membrane proton channel, linked together by a central stalk and a peripheral stalk. During catalysis, ATP synthesis in the catalytic domain of F(1) is coupled via a rotary mechanism of the central stalk subunits to proton translocation.</text>
</comment>
<dbReference type="EMBL" id="LNVX01000227">
    <property type="protein sequence ID" value="OEG71214.1"/>
    <property type="molecule type" value="Genomic_DNA"/>
</dbReference>
<keyword evidence="3 14" id="KW-0138">CF(0)</keyword>
<evidence type="ECO:0000256" key="8">
    <source>
        <dbReference type="ARBA" id="ARBA00023136"/>
    </source>
</evidence>
<dbReference type="InterPro" id="IPR005864">
    <property type="entry name" value="ATP_synth_F0_bsu_bac"/>
</dbReference>
<comment type="caution">
    <text evidence="16">The sequence shown here is derived from an EMBL/GenBank/DDBJ whole genome shotgun (WGS) entry which is preliminary data.</text>
</comment>
<evidence type="ECO:0000256" key="15">
    <source>
        <dbReference type="RuleBase" id="RU003848"/>
    </source>
</evidence>
<evidence type="ECO:0000256" key="1">
    <source>
        <dbReference type="ARBA" id="ARBA00005513"/>
    </source>
</evidence>
<keyword evidence="17" id="KW-1185">Reference proteome</keyword>
<proteinExistence type="inferred from homology"/>
<name>A0A1E5IL96_ENDTX</name>
<dbReference type="Gene3D" id="6.10.250.1580">
    <property type="match status" value="1"/>
</dbReference>
<keyword evidence="8 14" id="KW-0472">Membrane</keyword>
<evidence type="ECO:0000256" key="3">
    <source>
        <dbReference type="ARBA" id="ARBA00022547"/>
    </source>
</evidence>
<evidence type="ECO:0000256" key="13">
    <source>
        <dbReference type="ARBA" id="ARBA00037847"/>
    </source>
</evidence>
<dbReference type="Proteomes" id="UP000095237">
    <property type="component" value="Unassembled WGS sequence"/>
</dbReference>